<evidence type="ECO:0000256" key="1">
    <source>
        <dbReference type="ARBA" id="ARBA00022741"/>
    </source>
</evidence>
<organism evidence="3 4">
    <name type="scientific">Leptospira interrogans serovar Australis str. 200703203</name>
    <dbReference type="NCBI Taxonomy" id="1085541"/>
    <lineage>
        <taxon>Bacteria</taxon>
        <taxon>Pseudomonadati</taxon>
        <taxon>Spirochaetota</taxon>
        <taxon>Spirochaetia</taxon>
        <taxon>Leptospirales</taxon>
        <taxon>Leptospiraceae</taxon>
        <taxon>Leptospira</taxon>
    </lineage>
</organism>
<proteinExistence type="predicted"/>
<gene>
    <name evidence="3" type="ORF">LEP1GSC115_3809</name>
</gene>
<accession>N1UX94</accession>
<dbReference type="Proteomes" id="UP000012220">
    <property type="component" value="Unassembled WGS sequence"/>
</dbReference>
<name>N1UX94_LEPIR</name>
<comment type="caution">
    <text evidence="3">The sequence shown here is derived from an EMBL/GenBank/DDBJ whole genome shotgun (WGS) entry which is preliminary data.</text>
</comment>
<evidence type="ECO:0000313" key="3">
    <source>
        <dbReference type="EMBL" id="EMY26515.1"/>
    </source>
</evidence>
<dbReference type="GO" id="GO:0005524">
    <property type="term" value="F:ATP binding"/>
    <property type="evidence" value="ECO:0007669"/>
    <property type="project" value="UniProtKB-KW"/>
</dbReference>
<keyword evidence="2" id="KW-0067">ATP-binding</keyword>
<sequence>MEKEERSLTDILQSGATKPEELANVGNRLTEIHSALSLKLDRWEELQNLM</sequence>
<protein>
    <recommendedName>
        <fullName evidence="5">ABC transporter Uup C-terminal domain-containing protein</fullName>
    </recommendedName>
</protein>
<dbReference type="BioCyc" id="LINT1085541:G11IQ-5480-MONOMER"/>
<evidence type="ECO:0000256" key="2">
    <source>
        <dbReference type="ARBA" id="ARBA00022840"/>
    </source>
</evidence>
<evidence type="ECO:0008006" key="5">
    <source>
        <dbReference type="Google" id="ProtNLM"/>
    </source>
</evidence>
<keyword evidence="1" id="KW-0547">Nucleotide-binding</keyword>
<dbReference type="EMBL" id="AHNY02000087">
    <property type="protein sequence ID" value="EMY26515.1"/>
    <property type="molecule type" value="Genomic_DNA"/>
</dbReference>
<evidence type="ECO:0000313" key="4">
    <source>
        <dbReference type="Proteomes" id="UP000012220"/>
    </source>
</evidence>
<dbReference type="AlphaFoldDB" id="N1UX94"/>
<dbReference type="Gene3D" id="1.10.287.380">
    <property type="entry name" value="Valyl-tRNA synthetase, C-terminal domain"/>
    <property type="match status" value="1"/>
</dbReference>
<dbReference type="InterPro" id="IPR037118">
    <property type="entry name" value="Val-tRNA_synth_C_sf"/>
</dbReference>
<reference evidence="3 4" key="1">
    <citation type="submission" date="2013-02" db="EMBL/GenBank/DDBJ databases">
        <authorList>
            <person name="Harkins D.M."/>
            <person name="Durkin A.S."/>
            <person name="Brinkac L.M."/>
            <person name="Haft D.H."/>
            <person name="Selengut J.D."/>
            <person name="Sanka R."/>
            <person name="DePew J."/>
            <person name="Purushe J."/>
            <person name="Picardeau M."/>
            <person name="Werts C."/>
            <person name="Goarant C."/>
            <person name="Vinetz J.M."/>
            <person name="Sutton G.G."/>
            <person name="Nierman W.C."/>
            <person name="Fouts D.E."/>
        </authorList>
    </citation>
    <scope>NUCLEOTIDE SEQUENCE [LARGE SCALE GENOMIC DNA]</scope>
    <source>
        <strain evidence="3 4">200703203</strain>
    </source>
</reference>